<keyword evidence="9" id="KW-0325">Glycoprotein</keyword>
<evidence type="ECO:0000256" key="12">
    <source>
        <dbReference type="SAM" id="SignalP"/>
    </source>
</evidence>
<gene>
    <name evidence="15" type="primary">ICAM4</name>
</gene>
<evidence type="ECO:0000256" key="7">
    <source>
        <dbReference type="ARBA" id="ARBA00023136"/>
    </source>
</evidence>
<dbReference type="AlphaFoldDB" id="A0A2Y9DQZ1"/>
<feature type="chain" id="PRO_5016171657" evidence="12">
    <location>
        <begin position="21"/>
        <end position="266"/>
    </location>
</feature>
<dbReference type="SUPFAM" id="SSF48726">
    <property type="entry name" value="Immunoglobulin"/>
    <property type="match status" value="2"/>
</dbReference>
<evidence type="ECO:0000313" key="14">
    <source>
        <dbReference type="Proteomes" id="UP000248480"/>
    </source>
</evidence>
<dbReference type="Proteomes" id="UP000248480">
    <property type="component" value="Unplaced"/>
</dbReference>
<dbReference type="OrthoDB" id="10012075at2759"/>
<evidence type="ECO:0000259" key="13">
    <source>
        <dbReference type="Pfam" id="PF03921"/>
    </source>
</evidence>
<evidence type="ECO:0000256" key="2">
    <source>
        <dbReference type="ARBA" id="ARBA00022692"/>
    </source>
</evidence>
<evidence type="ECO:0000256" key="9">
    <source>
        <dbReference type="ARBA" id="ARBA00023180"/>
    </source>
</evidence>
<accession>A0A2Y9DQZ1</accession>
<protein>
    <submittedName>
        <fullName evidence="15">Intercellular adhesion molecule 4</fullName>
    </submittedName>
</protein>
<organism evidence="14 15">
    <name type="scientific">Trichechus manatus latirostris</name>
    <name type="common">Florida manatee</name>
    <dbReference type="NCBI Taxonomy" id="127582"/>
    <lineage>
        <taxon>Eukaryota</taxon>
        <taxon>Metazoa</taxon>
        <taxon>Chordata</taxon>
        <taxon>Craniata</taxon>
        <taxon>Vertebrata</taxon>
        <taxon>Euteleostomi</taxon>
        <taxon>Mammalia</taxon>
        <taxon>Eutheria</taxon>
        <taxon>Afrotheria</taxon>
        <taxon>Sirenia</taxon>
        <taxon>Trichechidae</taxon>
        <taxon>Trichechus</taxon>
    </lineage>
</organism>
<dbReference type="CTD" id="3386"/>
<dbReference type="STRING" id="127582.A0A2Y9DQZ1"/>
<evidence type="ECO:0000256" key="4">
    <source>
        <dbReference type="ARBA" id="ARBA00022737"/>
    </source>
</evidence>
<dbReference type="GO" id="GO:0007155">
    <property type="term" value="P:cell adhesion"/>
    <property type="evidence" value="ECO:0007669"/>
    <property type="project" value="UniProtKB-KW"/>
</dbReference>
<evidence type="ECO:0000256" key="1">
    <source>
        <dbReference type="ARBA" id="ARBA00004479"/>
    </source>
</evidence>
<dbReference type="GeneID" id="101343008"/>
<dbReference type="PANTHER" id="PTHR13771:SF8">
    <property type="entry name" value="INTERCELLULAR ADHESION MOLECULE 4"/>
    <property type="match status" value="1"/>
</dbReference>
<dbReference type="RefSeq" id="XP_004378610.1">
    <property type="nucleotide sequence ID" value="XM_004378553.2"/>
</dbReference>
<proteinExistence type="predicted"/>
<dbReference type="InterPro" id="IPR036179">
    <property type="entry name" value="Ig-like_dom_sf"/>
</dbReference>
<keyword evidence="8" id="KW-1015">Disulfide bond</keyword>
<evidence type="ECO:0000256" key="3">
    <source>
        <dbReference type="ARBA" id="ARBA00022729"/>
    </source>
</evidence>
<dbReference type="KEGG" id="tmu:101343008"/>
<keyword evidence="7 11" id="KW-0472">Membrane</keyword>
<dbReference type="PANTHER" id="PTHR13771">
    <property type="entry name" value="INTERCELLULAR ADHESION MOLECULE"/>
    <property type="match status" value="1"/>
</dbReference>
<feature type="signal peptide" evidence="12">
    <location>
        <begin position="1"/>
        <end position="20"/>
    </location>
</feature>
<dbReference type="GO" id="GO:0005886">
    <property type="term" value="C:plasma membrane"/>
    <property type="evidence" value="ECO:0007669"/>
    <property type="project" value="TreeGrafter"/>
</dbReference>
<sequence>MGSLLLLSPLFLLGATYSGGRSVRERRAEWAQSPGVSPVSPSGTSAPFWVRLSPELVSVPPGSSVLLNCSSSCPLPENYQLRTQLQQGKTLSGSGWVSYQLLDVRAWSSDVHCFVTCAGEMRSATTRVTAYQLPHSMLLEPLVLEGSEYTLRCHMTRVFPVGFLVVSFQHGGRVIYSESLKHFTNVNPANVTLTYMLPSRSPDLWQPVTCHAHFNLDGLVVHSSSAPLMLTALAWSTESKALTFTSIASLVILLAVGAAYLMQAQV</sequence>
<dbReference type="Gene3D" id="2.60.40.10">
    <property type="entry name" value="Immunoglobulins"/>
    <property type="match status" value="2"/>
</dbReference>
<keyword evidence="6 11" id="KW-1133">Transmembrane helix</keyword>
<dbReference type="Pfam" id="PF03921">
    <property type="entry name" value="ICAM_N"/>
    <property type="match status" value="1"/>
</dbReference>
<feature type="transmembrane region" description="Helical" evidence="11">
    <location>
        <begin position="241"/>
        <end position="262"/>
    </location>
</feature>
<evidence type="ECO:0000256" key="5">
    <source>
        <dbReference type="ARBA" id="ARBA00022889"/>
    </source>
</evidence>
<dbReference type="InParanoid" id="A0A2Y9DQZ1"/>
<feature type="domain" description="Intercellular adhesion molecule N-terminal" evidence="13">
    <location>
        <begin position="48"/>
        <end position="135"/>
    </location>
</feature>
<dbReference type="InterPro" id="IPR013768">
    <property type="entry name" value="ICAM_N"/>
</dbReference>
<evidence type="ECO:0000256" key="6">
    <source>
        <dbReference type="ARBA" id="ARBA00022989"/>
    </source>
</evidence>
<keyword evidence="4" id="KW-0677">Repeat</keyword>
<keyword evidence="5" id="KW-0130">Cell adhesion</keyword>
<dbReference type="InterPro" id="IPR013783">
    <property type="entry name" value="Ig-like_fold"/>
</dbReference>
<dbReference type="InterPro" id="IPR047012">
    <property type="entry name" value="ICAM_VCAM"/>
</dbReference>
<keyword evidence="14" id="KW-1185">Reference proteome</keyword>
<evidence type="ECO:0000256" key="8">
    <source>
        <dbReference type="ARBA" id="ARBA00023157"/>
    </source>
</evidence>
<dbReference type="GO" id="GO:0005178">
    <property type="term" value="F:integrin binding"/>
    <property type="evidence" value="ECO:0007669"/>
    <property type="project" value="InterPro"/>
</dbReference>
<reference evidence="15" key="1">
    <citation type="submission" date="2025-08" db="UniProtKB">
        <authorList>
            <consortium name="RefSeq"/>
        </authorList>
    </citation>
    <scope>IDENTIFICATION</scope>
</reference>
<evidence type="ECO:0000256" key="10">
    <source>
        <dbReference type="ARBA" id="ARBA00023319"/>
    </source>
</evidence>
<comment type="subcellular location">
    <subcellularLocation>
        <location evidence="1">Membrane</location>
        <topology evidence="1">Single-pass type I membrane protein</topology>
    </subcellularLocation>
</comment>
<evidence type="ECO:0000256" key="11">
    <source>
        <dbReference type="SAM" id="Phobius"/>
    </source>
</evidence>
<keyword evidence="10" id="KW-0393">Immunoglobulin domain</keyword>
<evidence type="ECO:0000313" key="15">
    <source>
        <dbReference type="RefSeq" id="XP_004378610.1"/>
    </source>
</evidence>
<dbReference type="FunFam" id="2.60.40.10:FF:000194">
    <property type="entry name" value="Intercellular adhesion molecule 1"/>
    <property type="match status" value="1"/>
</dbReference>
<keyword evidence="3 12" id="KW-0732">Signal</keyword>
<dbReference type="FunCoup" id="A0A2Y9DQZ1">
    <property type="interactions" value="579"/>
</dbReference>
<name>A0A2Y9DQZ1_TRIMA</name>
<keyword evidence="2 11" id="KW-0812">Transmembrane</keyword>